<name>A0A9W8JXG0_9AGAR</name>
<evidence type="ECO:0000256" key="1">
    <source>
        <dbReference type="SAM" id="MobiDB-lite"/>
    </source>
</evidence>
<accession>A0A9W8JXG0</accession>
<proteinExistence type="predicted"/>
<gene>
    <name evidence="2" type="ORF">NLJ89_g8462</name>
</gene>
<feature type="region of interest" description="Disordered" evidence="1">
    <location>
        <begin position="188"/>
        <end position="245"/>
    </location>
</feature>
<protein>
    <submittedName>
        <fullName evidence="2">Uncharacterized protein</fullName>
    </submittedName>
</protein>
<comment type="caution">
    <text evidence="2">The sequence shown here is derived from an EMBL/GenBank/DDBJ whole genome shotgun (WGS) entry which is preliminary data.</text>
</comment>
<dbReference type="AlphaFoldDB" id="A0A9W8JXG0"/>
<evidence type="ECO:0000313" key="3">
    <source>
        <dbReference type="Proteomes" id="UP001148786"/>
    </source>
</evidence>
<sequence length="245" mass="28016">MQDREIQIRWHIGPGIPTVSPNVGKAQVHLMWEVAPYLRLAYSKGEEGAFYERFFNLYFVRWPQTPRDAEDIPFVHHRMECIKKALKRDLFWLRSSTTKIKTERSWRQFLRIKEAAFGIAKENEIISDVETSGTLSQPVVYIFDSSDDEGEVETGLEANTAPTPSTRPVVYIVDSSDDELEVDMEFEAKTAPTTSTRQVIPSPLPQAQKRALSSQDTTSGSTHEPKLTPRSLPRPRPLKKSRIRD</sequence>
<feature type="compositionally biased region" description="Basic residues" evidence="1">
    <location>
        <begin position="236"/>
        <end position="245"/>
    </location>
</feature>
<dbReference type="Proteomes" id="UP001148786">
    <property type="component" value="Unassembled WGS sequence"/>
</dbReference>
<evidence type="ECO:0000313" key="2">
    <source>
        <dbReference type="EMBL" id="KAJ3503383.1"/>
    </source>
</evidence>
<dbReference type="EMBL" id="JANKHO010001149">
    <property type="protein sequence ID" value="KAJ3503383.1"/>
    <property type="molecule type" value="Genomic_DNA"/>
</dbReference>
<keyword evidence="3" id="KW-1185">Reference proteome</keyword>
<reference evidence="2" key="1">
    <citation type="submission" date="2022-07" db="EMBL/GenBank/DDBJ databases">
        <title>Genome Sequence of Agrocybe chaxingu.</title>
        <authorList>
            <person name="Buettner E."/>
        </authorList>
    </citation>
    <scope>NUCLEOTIDE SEQUENCE</scope>
    <source>
        <strain evidence="2">MP-N11</strain>
    </source>
</reference>
<organism evidence="2 3">
    <name type="scientific">Agrocybe chaxingu</name>
    <dbReference type="NCBI Taxonomy" id="84603"/>
    <lineage>
        <taxon>Eukaryota</taxon>
        <taxon>Fungi</taxon>
        <taxon>Dikarya</taxon>
        <taxon>Basidiomycota</taxon>
        <taxon>Agaricomycotina</taxon>
        <taxon>Agaricomycetes</taxon>
        <taxon>Agaricomycetidae</taxon>
        <taxon>Agaricales</taxon>
        <taxon>Agaricineae</taxon>
        <taxon>Strophariaceae</taxon>
        <taxon>Agrocybe</taxon>
    </lineage>
</organism>
<feature type="compositionally biased region" description="Polar residues" evidence="1">
    <location>
        <begin position="211"/>
        <end position="222"/>
    </location>
</feature>